<feature type="non-terminal residue" evidence="1">
    <location>
        <position position="24"/>
    </location>
</feature>
<protein>
    <submittedName>
        <fullName evidence="1">Uncharacterized protein</fullName>
    </submittedName>
</protein>
<dbReference type="EMBL" id="UINC01174130">
    <property type="protein sequence ID" value="SVD80102.1"/>
    <property type="molecule type" value="Genomic_DNA"/>
</dbReference>
<reference evidence="1" key="1">
    <citation type="submission" date="2018-05" db="EMBL/GenBank/DDBJ databases">
        <authorList>
            <person name="Lanie J.A."/>
            <person name="Ng W.-L."/>
            <person name="Kazmierczak K.M."/>
            <person name="Andrzejewski T.M."/>
            <person name="Davidsen T.M."/>
            <person name="Wayne K.J."/>
            <person name="Tettelin H."/>
            <person name="Glass J.I."/>
            <person name="Rusch D."/>
            <person name="Podicherti R."/>
            <person name="Tsui H.-C.T."/>
            <person name="Winkler M.E."/>
        </authorList>
    </citation>
    <scope>NUCLEOTIDE SEQUENCE</scope>
</reference>
<organism evidence="1">
    <name type="scientific">marine metagenome</name>
    <dbReference type="NCBI Taxonomy" id="408172"/>
    <lineage>
        <taxon>unclassified sequences</taxon>
        <taxon>metagenomes</taxon>
        <taxon>ecological metagenomes</taxon>
    </lineage>
</organism>
<evidence type="ECO:0000313" key="1">
    <source>
        <dbReference type="EMBL" id="SVD80102.1"/>
    </source>
</evidence>
<proteinExistence type="predicted"/>
<dbReference type="AlphaFoldDB" id="A0A382Y9U9"/>
<name>A0A382Y9U9_9ZZZZ</name>
<accession>A0A382Y9U9</accession>
<gene>
    <name evidence="1" type="ORF">METZ01_LOCUS432956</name>
</gene>
<sequence length="24" mass="2605">MTMQTKRIEAELERIAAETGGLVG</sequence>